<protein>
    <submittedName>
        <fullName evidence="1">Uncharacterized protein</fullName>
    </submittedName>
</protein>
<evidence type="ECO:0000313" key="1">
    <source>
        <dbReference type="EMBL" id="TCP58345.1"/>
    </source>
</evidence>
<accession>A0A4R2RGP7</accession>
<feature type="non-terminal residue" evidence="1">
    <location>
        <position position="53"/>
    </location>
</feature>
<gene>
    <name evidence="1" type="ORF">EV663_1371</name>
</gene>
<dbReference type="AlphaFoldDB" id="A0A4R2RGP7"/>
<reference evidence="1 2" key="1">
    <citation type="submission" date="2019-03" db="EMBL/GenBank/DDBJ databases">
        <title>Genomic Encyclopedia of Type Strains, Phase IV (KMG-IV): sequencing the most valuable type-strain genomes for metagenomic binning, comparative biology and taxonomic classification.</title>
        <authorList>
            <person name="Goeker M."/>
        </authorList>
    </citation>
    <scope>NUCLEOTIDE SEQUENCE [LARGE SCALE GENOMIC DNA]</scope>
    <source>
        <strain evidence="1 2">DSM 24766</strain>
    </source>
</reference>
<evidence type="ECO:0000313" key="2">
    <source>
        <dbReference type="Proteomes" id="UP000295050"/>
    </source>
</evidence>
<comment type="caution">
    <text evidence="1">The sequence shown here is derived from an EMBL/GenBank/DDBJ whole genome shotgun (WGS) entry which is preliminary data.</text>
</comment>
<sequence length="53" mass="5562">MSAQSATQVLSILPTAKAAMSPEPAQTISADMFGAIQTGFQHFSGFEEQSALM</sequence>
<proteinExistence type="predicted"/>
<name>A0A4R2RGP7_9RHOB</name>
<keyword evidence="2" id="KW-1185">Reference proteome</keyword>
<dbReference type="Proteomes" id="UP000295050">
    <property type="component" value="Unassembled WGS sequence"/>
</dbReference>
<organism evidence="1 2">
    <name type="scientific">Rhodovulum bhavnagarense</name>
    <dbReference type="NCBI Taxonomy" id="992286"/>
    <lineage>
        <taxon>Bacteria</taxon>
        <taxon>Pseudomonadati</taxon>
        <taxon>Pseudomonadota</taxon>
        <taxon>Alphaproteobacteria</taxon>
        <taxon>Rhodobacterales</taxon>
        <taxon>Paracoccaceae</taxon>
        <taxon>Rhodovulum</taxon>
    </lineage>
</organism>
<dbReference type="EMBL" id="SLXU01000037">
    <property type="protein sequence ID" value="TCP58345.1"/>
    <property type="molecule type" value="Genomic_DNA"/>
</dbReference>